<dbReference type="GO" id="GO:0030288">
    <property type="term" value="C:outer membrane-bounded periplasmic space"/>
    <property type="evidence" value="ECO:0007669"/>
    <property type="project" value="TreeGrafter"/>
</dbReference>
<keyword evidence="1" id="KW-1003">Cell membrane</keyword>
<evidence type="ECO:0000256" key="6">
    <source>
        <dbReference type="SAM" id="Phobius"/>
    </source>
</evidence>
<dbReference type="GO" id="GO:0015221">
    <property type="term" value="F:lipopolysaccharide transmembrane transporter activity"/>
    <property type="evidence" value="ECO:0007669"/>
    <property type="project" value="InterPro"/>
</dbReference>
<evidence type="ECO:0000256" key="3">
    <source>
        <dbReference type="ARBA" id="ARBA00022692"/>
    </source>
</evidence>
<dbReference type="Gene3D" id="2.60.450.10">
    <property type="entry name" value="Lipopolysaccharide (LPS) transport protein A like domain"/>
    <property type="match status" value="1"/>
</dbReference>
<evidence type="ECO:0000256" key="1">
    <source>
        <dbReference type="ARBA" id="ARBA00022475"/>
    </source>
</evidence>
<evidence type="ECO:0000313" key="8">
    <source>
        <dbReference type="EMBL" id="STY22590.1"/>
    </source>
</evidence>
<organism evidence="8 10">
    <name type="scientific">Legionella steigerwaltii</name>
    <dbReference type="NCBI Taxonomy" id="460"/>
    <lineage>
        <taxon>Bacteria</taxon>
        <taxon>Pseudomonadati</taxon>
        <taxon>Pseudomonadota</taxon>
        <taxon>Gammaproteobacteria</taxon>
        <taxon>Legionellales</taxon>
        <taxon>Legionellaceae</taxon>
        <taxon>Legionella</taxon>
    </lineage>
</organism>
<keyword evidence="2" id="KW-0997">Cell inner membrane</keyword>
<name>A0A378L8A7_9GAMM</name>
<dbReference type="STRING" id="460.Lstg_0406"/>
<dbReference type="OrthoDB" id="5731914at2"/>
<dbReference type="Pfam" id="PF06835">
    <property type="entry name" value="LptC"/>
    <property type="match status" value="1"/>
</dbReference>
<reference evidence="7 9" key="1">
    <citation type="submission" date="2015-11" db="EMBL/GenBank/DDBJ databases">
        <title>Genomic analysis of 38 Legionella species identifies large and diverse effector repertoires.</title>
        <authorList>
            <person name="Burstein D."/>
            <person name="Amaro F."/>
            <person name="Zusman T."/>
            <person name="Lifshitz Z."/>
            <person name="Cohen O."/>
            <person name="Gilbert J.A."/>
            <person name="Pupko T."/>
            <person name="Shuman H.A."/>
            <person name="Segal G."/>
        </authorList>
    </citation>
    <scope>NUCLEOTIDE SEQUENCE [LARGE SCALE GENOMIC DNA]</scope>
    <source>
        <strain evidence="7 9">SC-18-C9</strain>
    </source>
</reference>
<evidence type="ECO:0000256" key="2">
    <source>
        <dbReference type="ARBA" id="ARBA00022519"/>
    </source>
</evidence>
<dbReference type="InterPro" id="IPR052363">
    <property type="entry name" value="LPS_export_LptC"/>
</dbReference>
<gene>
    <name evidence="7" type="primary">lptC</name>
    <name evidence="7" type="ORF">Lstg_0406</name>
    <name evidence="8" type="ORF">NCTC11991_01179</name>
</gene>
<dbReference type="InterPro" id="IPR026265">
    <property type="entry name" value="LptC"/>
</dbReference>
<evidence type="ECO:0000313" key="9">
    <source>
        <dbReference type="Proteomes" id="UP000054820"/>
    </source>
</evidence>
<keyword evidence="5 6" id="KW-0472">Membrane</keyword>
<evidence type="ECO:0000256" key="4">
    <source>
        <dbReference type="ARBA" id="ARBA00022989"/>
    </source>
</evidence>
<evidence type="ECO:0000256" key="5">
    <source>
        <dbReference type="ARBA" id="ARBA00023136"/>
    </source>
</evidence>
<evidence type="ECO:0000313" key="10">
    <source>
        <dbReference type="Proteomes" id="UP000255110"/>
    </source>
</evidence>
<dbReference type="AlphaFoldDB" id="A0A378L8A7"/>
<accession>A0A378L8A7</accession>
<dbReference type="Proteomes" id="UP000054820">
    <property type="component" value="Unassembled WGS sequence"/>
</dbReference>
<dbReference type="GO" id="GO:0017089">
    <property type="term" value="F:glycolipid transfer activity"/>
    <property type="evidence" value="ECO:0007669"/>
    <property type="project" value="TreeGrafter"/>
</dbReference>
<dbReference type="EMBL" id="LNYZ01000002">
    <property type="protein sequence ID" value="KTD80570.1"/>
    <property type="molecule type" value="Genomic_DNA"/>
</dbReference>
<evidence type="ECO:0000313" key="7">
    <source>
        <dbReference type="EMBL" id="KTD80570.1"/>
    </source>
</evidence>
<keyword evidence="4 6" id="KW-1133">Transmembrane helix</keyword>
<protein>
    <submittedName>
        <fullName evidence="7">Lipopolysaccharide export system protein LptC</fullName>
    </submittedName>
    <submittedName>
        <fullName evidence="8">Uncharacterized protein YrbK clustered with lipopolysaccharide transporters</fullName>
    </submittedName>
</protein>
<dbReference type="PANTHER" id="PTHR37481">
    <property type="entry name" value="LIPOPOLYSACCHARIDE EXPORT SYSTEM PROTEIN LPTC"/>
    <property type="match status" value="1"/>
</dbReference>
<feature type="transmembrane region" description="Helical" evidence="6">
    <location>
        <begin position="6"/>
        <end position="25"/>
    </location>
</feature>
<keyword evidence="3 6" id="KW-0812">Transmembrane</keyword>
<dbReference type="PANTHER" id="PTHR37481:SF1">
    <property type="entry name" value="LIPOPOLYSACCHARIDE EXPORT SYSTEM PROTEIN LPTC"/>
    <property type="match status" value="1"/>
</dbReference>
<dbReference type="PROSITE" id="PS51257">
    <property type="entry name" value="PROKAR_LIPOPROTEIN"/>
    <property type="match status" value="1"/>
</dbReference>
<dbReference type="Proteomes" id="UP000255110">
    <property type="component" value="Unassembled WGS sequence"/>
</dbReference>
<proteinExistence type="predicted"/>
<keyword evidence="9" id="KW-1185">Reference proteome</keyword>
<dbReference type="EMBL" id="UGOY01000001">
    <property type="protein sequence ID" value="STY22590.1"/>
    <property type="molecule type" value="Genomic_DNA"/>
</dbReference>
<dbReference type="GO" id="GO:0005886">
    <property type="term" value="C:plasma membrane"/>
    <property type="evidence" value="ECO:0007669"/>
    <property type="project" value="InterPro"/>
</dbReference>
<dbReference type="NCBIfam" id="TIGR04409">
    <property type="entry name" value="LptC_YrbK"/>
    <property type="match status" value="1"/>
</dbReference>
<dbReference type="InterPro" id="IPR010664">
    <property type="entry name" value="LipoPS_assembly_LptC-rel"/>
</dbReference>
<dbReference type="RefSeq" id="WP_058476006.1">
    <property type="nucleotide sequence ID" value="NZ_CAAAIO010000008.1"/>
</dbReference>
<sequence length="190" mass="21386">MNAAKQLMWLFFTLIILACTGWYYGHSTTKIRLDRETLANSVDTTISNVTVRQFNQQGILANILTAPSMQHIQNGNVYLFQNPHIIVSQEEQPPWDISSKNAKSFEGGKRITFTGNVIVRQQKGSKSQESTLKTEEVTYFPKEKKASSDLLVTYEQPGNVIQSTGMNAYLDEKRVELLHQARGSYVPANG</sequence>
<reference evidence="8 10" key="2">
    <citation type="submission" date="2018-06" db="EMBL/GenBank/DDBJ databases">
        <authorList>
            <consortium name="Pathogen Informatics"/>
            <person name="Doyle S."/>
        </authorList>
    </citation>
    <scope>NUCLEOTIDE SEQUENCE [LARGE SCALE GENOMIC DNA]</scope>
    <source>
        <strain evidence="8 10">NCTC11991</strain>
    </source>
</reference>